<dbReference type="SUPFAM" id="SSF53098">
    <property type="entry name" value="Ribonuclease H-like"/>
    <property type="match status" value="1"/>
</dbReference>
<evidence type="ECO:0000313" key="2">
    <source>
        <dbReference type="EMBL" id="PON59164.1"/>
    </source>
</evidence>
<gene>
    <name evidence="2" type="ORF">PanWU01x14_160910</name>
</gene>
<dbReference type="AlphaFoldDB" id="A0A2P5CDU3"/>
<name>A0A2P5CDU3_PARAD</name>
<proteinExistence type="predicted"/>
<dbReference type="Proteomes" id="UP000237105">
    <property type="component" value="Unassembled WGS sequence"/>
</dbReference>
<keyword evidence="3" id="KW-1185">Reference proteome</keyword>
<comment type="caution">
    <text evidence="2">The sequence shown here is derived from an EMBL/GenBank/DDBJ whole genome shotgun (WGS) entry which is preliminary data.</text>
</comment>
<organism evidence="2 3">
    <name type="scientific">Parasponia andersonii</name>
    <name type="common">Sponia andersonii</name>
    <dbReference type="NCBI Taxonomy" id="3476"/>
    <lineage>
        <taxon>Eukaryota</taxon>
        <taxon>Viridiplantae</taxon>
        <taxon>Streptophyta</taxon>
        <taxon>Embryophyta</taxon>
        <taxon>Tracheophyta</taxon>
        <taxon>Spermatophyta</taxon>
        <taxon>Magnoliopsida</taxon>
        <taxon>eudicotyledons</taxon>
        <taxon>Gunneridae</taxon>
        <taxon>Pentapetalae</taxon>
        <taxon>rosids</taxon>
        <taxon>fabids</taxon>
        <taxon>Rosales</taxon>
        <taxon>Cannabaceae</taxon>
        <taxon>Parasponia</taxon>
    </lineage>
</organism>
<evidence type="ECO:0000256" key="1">
    <source>
        <dbReference type="SAM" id="MobiDB-lite"/>
    </source>
</evidence>
<sequence>MGCGIWRRRRRRNPVTSPCKGYVPGVKSDHHFSSWSGKPPVAGIAQETARDLDPSAWQHLSVGEGIKGAWLHDWAYCELVDLDADEYSETRTGLWTRGLLNRRNISDGDLAFFTTWCPAGTSIQTLVSVEGHRWAIEDSFEIAKNELGLDHNGTRSQRDPIMAWLALPRLSRRARLRHDGGDPVTRQRRDAPKKTEDADHQDLIRWSIQEVRGIATRLAQRRIKPEYIIAWSYWRRAHQAAARRAHLKSKMQL</sequence>
<protein>
    <submittedName>
        <fullName evidence="2">Ribonuclease H-like domain containing protein</fullName>
    </submittedName>
</protein>
<feature type="region of interest" description="Disordered" evidence="1">
    <location>
        <begin position="177"/>
        <end position="199"/>
    </location>
</feature>
<dbReference type="InterPro" id="IPR012337">
    <property type="entry name" value="RNaseH-like_sf"/>
</dbReference>
<accession>A0A2P5CDU3</accession>
<reference evidence="3" key="1">
    <citation type="submission" date="2016-06" db="EMBL/GenBank/DDBJ databases">
        <title>Parallel loss of symbiosis genes in relatives of nitrogen-fixing non-legume Parasponia.</title>
        <authorList>
            <person name="Van Velzen R."/>
            <person name="Holmer R."/>
            <person name="Bu F."/>
            <person name="Rutten L."/>
            <person name="Van Zeijl A."/>
            <person name="Liu W."/>
            <person name="Santuari L."/>
            <person name="Cao Q."/>
            <person name="Sharma T."/>
            <person name="Shen D."/>
            <person name="Roswanjaya Y."/>
            <person name="Wardhani T."/>
            <person name="Kalhor M.S."/>
            <person name="Jansen J."/>
            <person name="Van den Hoogen J."/>
            <person name="Gungor B."/>
            <person name="Hartog M."/>
            <person name="Hontelez J."/>
            <person name="Verver J."/>
            <person name="Yang W.-C."/>
            <person name="Schijlen E."/>
            <person name="Repin R."/>
            <person name="Schilthuizen M."/>
            <person name="Schranz E."/>
            <person name="Heidstra R."/>
            <person name="Miyata K."/>
            <person name="Fedorova E."/>
            <person name="Kohlen W."/>
            <person name="Bisseling T."/>
            <person name="Smit S."/>
            <person name="Geurts R."/>
        </authorList>
    </citation>
    <scope>NUCLEOTIDE SEQUENCE [LARGE SCALE GENOMIC DNA]</scope>
    <source>
        <strain evidence="3">cv. WU1-14</strain>
    </source>
</reference>
<evidence type="ECO:0000313" key="3">
    <source>
        <dbReference type="Proteomes" id="UP000237105"/>
    </source>
</evidence>
<dbReference type="EMBL" id="JXTB01000142">
    <property type="protein sequence ID" value="PON59164.1"/>
    <property type="molecule type" value="Genomic_DNA"/>
</dbReference>